<dbReference type="Proteomes" id="UP000053237">
    <property type="component" value="Unassembled WGS sequence"/>
</dbReference>
<feature type="domain" description="Phosphatase 2A Regulatory Subunit A helical" evidence="2">
    <location>
        <begin position="4"/>
        <end position="60"/>
    </location>
</feature>
<name>A0A024FW81_9STRA</name>
<gene>
    <name evidence="3" type="ORF">BN9_124840</name>
</gene>
<organism evidence="3 4">
    <name type="scientific">Albugo candida</name>
    <dbReference type="NCBI Taxonomy" id="65357"/>
    <lineage>
        <taxon>Eukaryota</taxon>
        <taxon>Sar</taxon>
        <taxon>Stramenopiles</taxon>
        <taxon>Oomycota</taxon>
        <taxon>Peronosporomycetes</taxon>
        <taxon>Albuginales</taxon>
        <taxon>Albuginaceae</taxon>
        <taxon>Albugo</taxon>
    </lineage>
</organism>
<proteinExistence type="predicted"/>
<dbReference type="Pfam" id="PF22956">
    <property type="entry name" value="VPS15-like_hel"/>
    <property type="match status" value="1"/>
</dbReference>
<dbReference type="EMBL" id="CAIX01000577">
    <property type="protein sequence ID" value="CCI11172.1"/>
    <property type="molecule type" value="Genomic_DNA"/>
</dbReference>
<dbReference type="AlphaFoldDB" id="A0A024FW81"/>
<sequence>MYPLPIDPNESVRVTFAKCLPRLVSTARRLLELTHAIKINSSTAISNYASQNSSLHGSSSYNHTGRFILRKVEIPASTASCVLINRDNDSIFIVSRRGNSVLYKSIVRLSFRGKQFLSLLF</sequence>
<comment type="caution">
    <text evidence="3">The sequence shown here is derived from an EMBL/GenBank/DDBJ whole genome shotgun (WGS) entry which is preliminary data.</text>
</comment>
<keyword evidence="1" id="KW-0677">Repeat</keyword>
<reference evidence="3 4" key="1">
    <citation type="submission" date="2012-05" db="EMBL/GenBank/DDBJ databases">
        <title>Recombination and specialization in a pathogen metapopulation.</title>
        <authorList>
            <person name="Gardiner A."/>
            <person name="Kemen E."/>
            <person name="Schultz-Larsen T."/>
            <person name="MacLean D."/>
            <person name="Van Oosterhout C."/>
            <person name="Jones J.D.G."/>
        </authorList>
    </citation>
    <scope>NUCLEOTIDE SEQUENCE [LARGE SCALE GENOMIC DNA]</scope>
    <source>
        <strain evidence="3 4">Ac Nc2</strain>
    </source>
</reference>
<keyword evidence="4" id="KW-1185">Reference proteome</keyword>
<dbReference type="InParanoid" id="A0A024FW81"/>
<evidence type="ECO:0000259" key="2">
    <source>
        <dbReference type="Pfam" id="PF22956"/>
    </source>
</evidence>
<evidence type="ECO:0000313" key="3">
    <source>
        <dbReference type="EMBL" id="CCI11172.1"/>
    </source>
</evidence>
<evidence type="ECO:0000256" key="1">
    <source>
        <dbReference type="ARBA" id="ARBA00022737"/>
    </source>
</evidence>
<evidence type="ECO:0000313" key="4">
    <source>
        <dbReference type="Proteomes" id="UP000053237"/>
    </source>
</evidence>
<dbReference type="InterPro" id="IPR055231">
    <property type="entry name" value="2AA_helical"/>
</dbReference>
<accession>A0A024FW81</accession>
<protein>
    <recommendedName>
        <fullName evidence="2">Phosphatase 2A Regulatory Subunit A helical domain-containing protein</fullName>
    </recommendedName>
</protein>